<protein>
    <submittedName>
        <fullName evidence="2 5">Uncharacterized protein</fullName>
    </submittedName>
</protein>
<dbReference type="Proteomes" id="UP000274756">
    <property type="component" value="Unassembled WGS sequence"/>
</dbReference>
<evidence type="ECO:0000313" key="2">
    <source>
        <dbReference type="EMBL" id="VDN52054.1"/>
    </source>
</evidence>
<evidence type="ECO:0000313" key="4">
    <source>
        <dbReference type="Proteomes" id="UP000274756"/>
    </source>
</evidence>
<dbReference type="AlphaFoldDB" id="A0A0N4UJQ5"/>
<dbReference type="WBParaSite" id="DME_0000790201-mRNA-1">
    <property type="protein sequence ID" value="DME_0000790201-mRNA-1"/>
    <property type="gene ID" value="DME_0000790201"/>
</dbReference>
<evidence type="ECO:0000313" key="3">
    <source>
        <dbReference type="Proteomes" id="UP000038040"/>
    </source>
</evidence>
<proteinExistence type="predicted"/>
<feature type="region of interest" description="Disordered" evidence="1">
    <location>
        <begin position="1"/>
        <end position="25"/>
    </location>
</feature>
<reference evidence="2 4" key="2">
    <citation type="submission" date="2018-11" db="EMBL/GenBank/DDBJ databases">
        <authorList>
            <consortium name="Pathogen Informatics"/>
        </authorList>
    </citation>
    <scope>NUCLEOTIDE SEQUENCE [LARGE SCALE GENOMIC DNA]</scope>
</reference>
<feature type="compositionally biased region" description="Polar residues" evidence="1">
    <location>
        <begin position="10"/>
        <end position="25"/>
    </location>
</feature>
<sequence>MGESVESKRSNQAAPNKISQYKDTSLANWEQMSAGRFEFQESNRMENDNTDHEKMKYLLELPLIDAQIIMDKNFLRDTFENNWKKAK</sequence>
<evidence type="ECO:0000313" key="5">
    <source>
        <dbReference type="WBParaSite" id="DME_0000790201-mRNA-1"/>
    </source>
</evidence>
<gene>
    <name evidence="2" type="ORF">DME_LOCUS2027</name>
</gene>
<evidence type="ECO:0000256" key="1">
    <source>
        <dbReference type="SAM" id="MobiDB-lite"/>
    </source>
</evidence>
<organism evidence="3 5">
    <name type="scientific">Dracunculus medinensis</name>
    <name type="common">Guinea worm</name>
    <dbReference type="NCBI Taxonomy" id="318479"/>
    <lineage>
        <taxon>Eukaryota</taxon>
        <taxon>Metazoa</taxon>
        <taxon>Ecdysozoa</taxon>
        <taxon>Nematoda</taxon>
        <taxon>Chromadorea</taxon>
        <taxon>Rhabditida</taxon>
        <taxon>Spirurina</taxon>
        <taxon>Dracunculoidea</taxon>
        <taxon>Dracunculidae</taxon>
        <taxon>Dracunculus</taxon>
    </lineage>
</organism>
<keyword evidence="4" id="KW-1185">Reference proteome</keyword>
<dbReference type="EMBL" id="UYYG01000042">
    <property type="protein sequence ID" value="VDN52054.1"/>
    <property type="molecule type" value="Genomic_DNA"/>
</dbReference>
<reference evidence="5" key="1">
    <citation type="submission" date="2017-02" db="UniProtKB">
        <authorList>
            <consortium name="WormBaseParasite"/>
        </authorList>
    </citation>
    <scope>IDENTIFICATION</scope>
</reference>
<name>A0A0N4UJQ5_DRAME</name>
<accession>A0A0N4UJQ5</accession>
<dbReference type="Proteomes" id="UP000038040">
    <property type="component" value="Unplaced"/>
</dbReference>